<organism evidence="1 2">
    <name type="scientific">Marmota monax</name>
    <name type="common">Woodchuck</name>
    <dbReference type="NCBI Taxonomy" id="9995"/>
    <lineage>
        <taxon>Eukaryota</taxon>
        <taxon>Metazoa</taxon>
        <taxon>Chordata</taxon>
        <taxon>Craniata</taxon>
        <taxon>Vertebrata</taxon>
        <taxon>Euteleostomi</taxon>
        <taxon>Mammalia</taxon>
        <taxon>Eutheria</taxon>
        <taxon>Euarchontoglires</taxon>
        <taxon>Glires</taxon>
        <taxon>Rodentia</taxon>
        <taxon>Sciuromorpha</taxon>
        <taxon>Sciuridae</taxon>
        <taxon>Xerinae</taxon>
        <taxon>Marmotini</taxon>
        <taxon>Marmota</taxon>
    </lineage>
</organism>
<name>A0A5E4CY20_MARMO</name>
<dbReference type="AlphaFoldDB" id="A0A5E4CY20"/>
<protein>
    <submittedName>
        <fullName evidence="1">Uncharacterized protein</fullName>
    </submittedName>
</protein>
<proteinExistence type="predicted"/>
<dbReference type="Proteomes" id="UP000335636">
    <property type="component" value="Unassembled WGS sequence"/>
</dbReference>
<accession>A0A5E4CY20</accession>
<sequence length="91" mass="10680">MANFEQKLRRYHCSALMSSKDISHSDSHIWFWDTLPWHTCGIEVMEMSERSCQAILLFLAANSLRSWDCLLFCVMQIVSWQIGRKRIPVGM</sequence>
<dbReference type="EMBL" id="CABDUW010002406">
    <property type="protein sequence ID" value="VTJ86686.1"/>
    <property type="molecule type" value="Genomic_DNA"/>
</dbReference>
<gene>
    <name evidence="1" type="ORF">MONAX_5E008815</name>
</gene>
<reference evidence="1" key="1">
    <citation type="submission" date="2019-04" db="EMBL/GenBank/DDBJ databases">
        <authorList>
            <person name="Alioto T."/>
            <person name="Alioto T."/>
        </authorList>
    </citation>
    <scope>NUCLEOTIDE SEQUENCE [LARGE SCALE GENOMIC DNA]</scope>
</reference>
<comment type="caution">
    <text evidence="1">The sequence shown here is derived from an EMBL/GenBank/DDBJ whole genome shotgun (WGS) entry which is preliminary data.</text>
</comment>
<evidence type="ECO:0000313" key="1">
    <source>
        <dbReference type="EMBL" id="VTJ86686.1"/>
    </source>
</evidence>
<keyword evidence="2" id="KW-1185">Reference proteome</keyword>
<evidence type="ECO:0000313" key="2">
    <source>
        <dbReference type="Proteomes" id="UP000335636"/>
    </source>
</evidence>